<dbReference type="GO" id="GO:0006417">
    <property type="term" value="P:regulation of translation"/>
    <property type="evidence" value="ECO:0007669"/>
    <property type="project" value="TreeGrafter"/>
</dbReference>
<reference evidence="6 7" key="1">
    <citation type="journal article" date="2016" name="Genome Biol. Evol.">
        <title>Gene Family Evolution Reflects Adaptation to Soil Environmental Stressors in the Genome of the Collembolan Orchesella cincta.</title>
        <authorList>
            <person name="Faddeeva-Vakhrusheva A."/>
            <person name="Derks M.F."/>
            <person name="Anvar S.Y."/>
            <person name="Agamennone V."/>
            <person name="Suring W."/>
            <person name="Smit S."/>
            <person name="van Straalen N.M."/>
            <person name="Roelofs D."/>
        </authorList>
    </citation>
    <scope>NUCLEOTIDE SEQUENCE [LARGE SCALE GENOMIC DNA]</scope>
    <source>
        <tissue evidence="6">Mixed pool</tissue>
    </source>
</reference>
<feature type="repeat" description="HEAT" evidence="3">
    <location>
        <begin position="1899"/>
        <end position="1936"/>
    </location>
</feature>
<dbReference type="InterPro" id="IPR021133">
    <property type="entry name" value="HEAT_type_2"/>
</dbReference>
<dbReference type="GO" id="GO:0034198">
    <property type="term" value="P:cellular response to amino acid starvation"/>
    <property type="evidence" value="ECO:0007669"/>
    <property type="project" value="TreeGrafter"/>
</dbReference>
<evidence type="ECO:0000313" key="7">
    <source>
        <dbReference type="Proteomes" id="UP000094527"/>
    </source>
</evidence>
<dbReference type="InterPro" id="IPR011989">
    <property type="entry name" value="ARM-like"/>
</dbReference>
<dbReference type="OrthoDB" id="5148094at2759"/>
<dbReference type="GO" id="GO:0005829">
    <property type="term" value="C:cytosol"/>
    <property type="evidence" value="ECO:0007669"/>
    <property type="project" value="TreeGrafter"/>
</dbReference>
<keyword evidence="4" id="KW-0175">Coiled coil</keyword>
<dbReference type="GO" id="GO:0000226">
    <property type="term" value="P:microtubule cytoskeleton organization"/>
    <property type="evidence" value="ECO:0007669"/>
    <property type="project" value="UniProtKB-ARBA"/>
</dbReference>
<dbReference type="STRING" id="48709.A0A1D2M6X9"/>
<dbReference type="Proteomes" id="UP000094527">
    <property type="component" value="Unassembled WGS sequence"/>
</dbReference>
<dbReference type="InterPro" id="IPR056810">
    <property type="entry name" value="GNC1-like_N"/>
</dbReference>
<dbReference type="InterPro" id="IPR057546">
    <property type="entry name" value="HEAT_GCN1"/>
</dbReference>
<dbReference type="EMBL" id="LJIJ01003268">
    <property type="protein sequence ID" value="ODM88729.1"/>
    <property type="molecule type" value="Genomic_DNA"/>
</dbReference>
<accession>A0A1D2M6X9</accession>
<protein>
    <submittedName>
        <fullName evidence="6">Translational activator GCN1</fullName>
    </submittedName>
</protein>
<dbReference type="SMART" id="SM01349">
    <property type="entry name" value="TOG"/>
    <property type="match status" value="1"/>
</dbReference>
<evidence type="ECO:0000256" key="2">
    <source>
        <dbReference type="ARBA" id="ARBA00022737"/>
    </source>
</evidence>
<dbReference type="OMA" id="FLFTNWL"/>
<dbReference type="Pfam" id="PF24993">
    <property type="entry name" value="GNC1_N"/>
    <property type="match status" value="1"/>
</dbReference>
<comment type="caution">
    <text evidence="6">The sequence shown here is derived from an EMBL/GenBank/DDBJ whole genome shotgun (WGS) entry which is preliminary data.</text>
</comment>
<dbReference type="Pfam" id="PF24984">
    <property type="entry name" value="HEAT_EF3_GNC1"/>
    <property type="match status" value="1"/>
</dbReference>
<dbReference type="PANTHER" id="PTHR23346:SF7">
    <property type="entry name" value="STALLED RIBOSOME SENSOR GCN1"/>
    <property type="match status" value="1"/>
</dbReference>
<dbReference type="PROSITE" id="PS50077">
    <property type="entry name" value="HEAT_REPEAT"/>
    <property type="match status" value="2"/>
</dbReference>
<dbReference type="SUPFAM" id="SSF48371">
    <property type="entry name" value="ARM repeat"/>
    <property type="match status" value="3"/>
</dbReference>
<evidence type="ECO:0000256" key="1">
    <source>
        <dbReference type="ARBA" id="ARBA00007366"/>
    </source>
</evidence>
<gene>
    <name evidence="6" type="ORF">Ocin01_17953</name>
</gene>
<dbReference type="InterPro" id="IPR000357">
    <property type="entry name" value="HEAT"/>
</dbReference>
<dbReference type="Pfam" id="PF23271">
    <property type="entry name" value="HEAT_GCN1"/>
    <property type="match status" value="1"/>
</dbReference>
<evidence type="ECO:0000313" key="6">
    <source>
        <dbReference type="EMBL" id="ODM88729.1"/>
    </source>
</evidence>
<feature type="coiled-coil region" evidence="4">
    <location>
        <begin position="745"/>
        <end position="772"/>
    </location>
</feature>
<dbReference type="GO" id="GO:0019887">
    <property type="term" value="F:protein kinase regulator activity"/>
    <property type="evidence" value="ECO:0007669"/>
    <property type="project" value="TreeGrafter"/>
</dbReference>
<keyword evidence="2" id="KW-0677">Repeat</keyword>
<dbReference type="Pfam" id="PF24987">
    <property type="entry name" value="HEAT_EF3_N"/>
    <property type="match status" value="1"/>
</dbReference>
<sequence>GPPKPFQAMQELKNIHYLQKHKTKGGTVGNPRNLNALVDKGDYFPRQEEETASIISRIHPKLGDYKFDKVEDCYEDLLRNHVPKETAVVTSPLSKSSLETLKCVSILVSWSQKDKNEDVNSTPLFATLLCRLIYGIHGTRLERRAERVLHTILGQFDDFSRLLKVLEKVDKNLVCLSMVYNWLMFSSKKKGKEDVFNEARTSTMADLYIKEFLMTKVPKEEWIQEKVSAYLLPCIKGAADTILSSISKALLRSPETAIEVVGFTLAGMKPQLSDELAKEMAKKIGPFLGSENEKLREQAYFTSQSLFRHGPGALVEFLELVSPTARGTKSALTSAGKIHVLKLIKSLEVGSEQAGLVIEKCVKVLENDVHEGTLLECMEVIGCWSKGLDPSSPASGSLSTFIINGLKSMKAPPLRLALCRMIAQLFSTGSSQIHQRFLPEIQKSIISSIDKALAQPSLVHNLAEAVSLSVVLISSASSSSIRIEDSICSQLSKMGNHLDSKFLGSCAPSVHLHAAMVLDFLIKNEMGERSSAYYHALVLCLCCPDREIRQKIKEIITETLRKTSTARRGILDGIHAVVKMPEVSPLLKEEMLTYFSKCCSSTNQEDLKALALDLLVPCHEFEPENKKNLWIFCLKKKLRISPKDLLENGSEEFLLNNFVKGFDSKCATKRRILRTLLGVYGGRIMGDVVATAVEILKDPSFLSVSKDDYLIFRTPEGQLYNQEVGGGFGGGDSGSQTNLKRESKVYSFKEQLEELQLRKELEEKRKAEGKQVKYTPKQMEAIKIQLGKESAIRAQVEQLNSKINNGIDVLKLALEEDQENFEFYIKNFSEELISLMKSPVGAVPAVSFWIQMGKTLFSKGSWIGEALAQVSLRQIHPACDLDRNWGEIEPKESVEKILNRVENLEGISNAALSFCYPFFVMAFQHFPKNGKIISSILQIIEKFSSTGLNDADTIPRAKITNFLYGILEKNSTPLAVSTLVSFCKTAQLKNGAEIVFLEPLELDRHLDALKSPVSLSRETSLTCLQFLCENDLDWIASQEKDLLIHLSGSVYRSQFDPVARISEKAKKIQELLVKTLPQEFPTLCSGLQEDILYPVEAVRISASKAIGFLFVNNKNELESLFQYLKTKYDERSELIPPVVDDLGRILKDEVDSWEARSGIGLTMTNIAPLFRPKQAEEGFKWIVTRGLGDRSQKCQGIMLDAALEMVKAHGLPCLHEFISIVEEILEKAEKSEKFDKIREGAVILMGSLAKYLDSSSPENRGKVKGIFSTLLETLQTPSETVQGAVANCLPELMCGAIKEEAESTIKTLLDKMLGSESYGTRRGSAYGLAGVIKGLGILSLKRYGVLTKLEEGLRDKNEYKRREGALMGLELLCSFLGKLFEPYVIHILPHLLQCLGFVREATENTAKVVMSHLSGHGVKLVLPTLTSALNDEESWRTKVGAVELLGRMAYCAPRQLSGCLPMIVPKLIEVFLGDSHNKVQEAAAKALQLIGSVIQNPEVLNLVPVLLEALQDPGKKAGFVYSQFVHVVDPPSLALIMPVVERAFGDRSTENRKLAAKIIGNMYALTDSGDLAPYLESVMPGIKGACWILLVVAAKALRAMAKGMGEERCYLELLPWLMSTLVSEGSAVNRSGAAQGLAEVVEAPEDQEGELPSHVRDGYMMIFIYLPGVLEESVFGEWIGRIISPILRALADETEFVKQSALLAAQRIITGFSGKAVSLLLPELEKKFDPNWRIRHASVQLLGDLLFKISGVSGKMSTESSKNDDDNFGTEQSGKLIKAALGLERRNRVLSALYMGRSDIALLVRVASLHVWKVVVANTPKTLREILPTLFSLRMVAERTLKDLVKKLGEKILVEVIPLLEKGLGEKALATEREGVCRGLCEIMDNCSRDTILGLLDSLIPSLKKGLCDTDSKVRKAAAKAFATLHSAVGSKAVEEIVPFLLKRVGNSGNEGDLALDALGQLLLVKEKAVMPQIVPQLTAQPVNTKALAFLAEMAGDAVSNHLGKILPSLLEVVEQDLENCSRIILTVEKELAVRNLIEDLLETEGNLRRGAVQLLSVFCINSKVDLEPHVVTLLRGLIYLMTETDEKLLGFVAEALEAVVKKLEDKLSQVALVREAVGEVSKGKGRNYILPGLCLPKKGISPLLPIYREGILKGGTDLKEEATLGIGELVKLSSETALKPSVLQITGPLIRILGDRYGPALKWAVLHTLTALLKKVGMALKPFAPQLQTTFLKSANVLSEVWAVRMKAAEGLGQLVKIHGKPDPIFVEILNSLKNCEGVKHDATDILLYTLRSLVENGGGKVEEATRRSVLAATYPHLSGGERTSRVAAGTVGALIGWLPEPDFLAAMNLILADDKDILQRVARTSAMVVALKLAPARLYAEDGENKFKEQILQTVLNILSAENAALVSNGIRACAHIFTFCIKNDVDLPSILIQPFAKTVNSSSNEVKNLVAQAANVVAKDIMPATLPKEVARYLIPALVNGTKEKDPGVRGASESALISILQLKEGDEGCSLTFGRGGRSNLNDVVVNKLRLNLCLEVEGNEPDIDDTLHVFY</sequence>
<evidence type="ECO:0000256" key="3">
    <source>
        <dbReference type="PROSITE-ProRule" id="PRU00103"/>
    </source>
</evidence>
<dbReference type="Pfam" id="PF02985">
    <property type="entry name" value="HEAT"/>
    <property type="match status" value="1"/>
</dbReference>
<feature type="non-terminal residue" evidence="6">
    <location>
        <position position="1"/>
    </location>
</feature>
<organism evidence="6 7">
    <name type="scientific">Orchesella cincta</name>
    <name type="common">Springtail</name>
    <name type="synonym">Podura cincta</name>
    <dbReference type="NCBI Taxonomy" id="48709"/>
    <lineage>
        <taxon>Eukaryota</taxon>
        <taxon>Metazoa</taxon>
        <taxon>Ecdysozoa</taxon>
        <taxon>Arthropoda</taxon>
        <taxon>Hexapoda</taxon>
        <taxon>Collembola</taxon>
        <taxon>Entomobryomorpha</taxon>
        <taxon>Entomobryoidea</taxon>
        <taxon>Orchesellidae</taxon>
        <taxon>Orchesellinae</taxon>
        <taxon>Orchesella</taxon>
    </lineage>
</organism>
<keyword evidence="7" id="KW-1185">Reference proteome</keyword>
<evidence type="ECO:0000259" key="5">
    <source>
        <dbReference type="SMART" id="SM01349"/>
    </source>
</evidence>
<proteinExistence type="inferred from homology"/>
<comment type="similarity">
    <text evidence="1">Belongs to the GCN1 family.</text>
</comment>
<dbReference type="Pfam" id="PF25801">
    <property type="entry name" value="HEAT_GCN1_C_2"/>
    <property type="match status" value="1"/>
</dbReference>
<feature type="domain" description="TOG" evidence="5">
    <location>
        <begin position="1295"/>
        <end position="1523"/>
    </location>
</feature>
<dbReference type="InterPro" id="IPR016024">
    <property type="entry name" value="ARM-type_fold"/>
</dbReference>
<evidence type="ECO:0000256" key="4">
    <source>
        <dbReference type="SAM" id="Coils"/>
    </source>
</evidence>
<dbReference type="InterPro" id="IPR034085">
    <property type="entry name" value="TOG"/>
</dbReference>
<name>A0A1D2M6X9_ORCCI</name>
<feature type="repeat" description="HEAT" evidence="3">
    <location>
        <begin position="1463"/>
        <end position="1502"/>
    </location>
</feature>
<dbReference type="PANTHER" id="PTHR23346">
    <property type="entry name" value="TRANSLATIONAL ACTIVATOR GCN1-RELATED"/>
    <property type="match status" value="1"/>
</dbReference>
<dbReference type="Gene3D" id="1.25.10.10">
    <property type="entry name" value="Leucine-rich Repeat Variant"/>
    <property type="match status" value="6"/>
</dbReference>